<protein>
    <submittedName>
        <fullName evidence="10">PqiA/YebS family transporter subunit</fullName>
    </submittedName>
</protein>
<dbReference type="NCBIfam" id="TIGR00155">
    <property type="entry name" value="pqiA_fam"/>
    <property type="match status" value="1"/>
</dbReference>
<keyword evidence="4" id="KW-0997">Cell inner membrane</keyword>
<comment type="caution">
    <text evidence="10">The sequence shown here is derived from an EMBL/GenBank/DDBJ whole genome shotgun (WGS) entry which is preliminary data.</text>
</comment>
<feature type="transmembrane region" description="Helical" evidence="9">
    <location>
        <begin position="372"/>
        <end position="394"/>
    </location>
</feature>
<keyword evidence="5 9" id="KW-0812">Transmembrane</keyword>
<evidence type="ECO:0000256" key="2">
    <source>
        <dbReference type="ARBA" id="ARBA00007555"/>
    </source>
</evidence>
<keyword evidence="6 9" id="KW-1133">Transmembrane helix</keyword>
<feature type="transmembrane region" description="Helical" evidence="9">
    <location>
        <begin position="326"/>
        <end position="352"/>
    </location>
</feature>
<evidence type="ECO:0000313" key="11">
    <source>
        <dbReference type="Proteomes" id="UP000708298"/>
    </source>
</evidence>
<sequence>MAEPDLVEARAAYRLDHWRECPDCGLLSSLPDMEPGLVAECPRCRKTLWRMLRAPFSFPIACGMAATLFYAFALVAPFLEISAYGRFQLARLETGPDALMSQGYLMVGMLVLAVTAIFPGVKLGIMLTTMIGLETGFVPPRVSIALFRIYHRITPWSMIDVYLLGFLVAYTRLIAIAHVHLDTSLYALIGLMVSMAAADGALDHEAVWRALERQDLAADARYIRRHPKVARGPTPGEQERAEPAVIGCHVCHLVNHASPGDHCRRCDALLHPRKRDSAARTWAFLIAALCLYIPANIYPVMLITQIGTTQSFTIMGGIKELVDYGLLPLAALVFLASITIPLAKLITLAYLLVQTQRGRTTHLNGRTRAFRVIDFIGRWSMIDIFMISILVALVRFDQFAQIKAEVGAPCFAAVVVLTMFAVMTFDPRAMWDAARRPETETAAHPPPPASPSPAAAADSSLGAKDVPA</sequence>
<name>A0A963YUK5_9PROT</name>
<evidence type="ECO:0000256" key="9">
    <source>
        <dbReference type="SAM" id="Phobius"/>
    </source>
</evidence>
<dbReference type="RefSeq" id="WP_227322998.1">
    <property type="nucleotide sequence ID" value="NZ_JAESVB010000012.1"/>
</dbReference>
<organism evidence="10 11">
    <name type="scientific">Acidisoma silvae</name>
    <dbReference type="NCBI Taxonomy" id="2802396"/>
    <lineage>
        <taxon>Bacteria</taxon>
        <taxon>Pseudomonadati</taxon>
        <taxon>Pseudomonadota</taxon>
        <taxon>Alphaproteobacteria</taxon>
        <taxon>Acetobacterales</taxon>
        <taxon>Acidocellaceae</taxon>
        <taxon>Acidisoma</taxon>
    </lineage>
</organism>
<feature type="transmembrane region" description="Helical" evidence="9">
    <location>
        <begin position="56"/>
        <end position="79"/>
    </location>
</feature>
<evidence type="ECO:0000256" key="7">
    <source>
        <dbReference type="ARBA" id="ARBA00023136"/>
    </source>
</evidence>
<evidence type="ECO:0000256" key="4">
    <source>
        <dbReference type="ARBA" id="ARBA00022519"/>
    </source>
</evidence>
<evidence type="ECO:0000256" key="5">
    <source>
        <dbReference type="ARBA" id="ARBA00022692"/>
    </source>
</evidence>
<proteinExistence type="inferred from homology"/>
<dbReference type="InterPro" id="IPR005219">
    <property type="entry name" value="PqiA-like_proteobact"/>
</dbReference>
<dbReference type="EMBL" id="JAESVB010000012">
    <property type="protein sequence ID" value="MCB8877345.1"/>
    <property type="molecule type" value="Genomic_DNA"/>
</dbReference>
<dbReference type="PANTHER" id="PTHR30462:SF3">
    <property type="entry name" value="INTERMEMBRANE TRANSPORT PROTEIN PQIA"/>
    <property type="match status" value="1"/>
</dbReference>
<evidence type="ECO:0000256" key="6">
    <source>
        <dbReference type="ARBA" id="ARBA00022989"/>
    </source>
</evidence>
<evidence type="ECO:0000256" key="8">
    <source>
        <dbReference type="SAM" id="MobiDB-lite"/>
    </source>
</evidence>
<feature type="region of interest" description="Disordered" evidence="8">
    <location>
        <begin position="434"/>
        <end position="468"/>
    </location>
</feature>
<dbReference type="InterPro" id="IPR007498">
    <property type="entry name" value="PqiA-like"/>
</dbReference>
<reference evidence="10" key="1">
    <citation type="journal article" date="2021" name="Microorganisms">
        <title>Acidisoma silvae sp. nov. and Acidisomacellulosilytica sp. nov., Two Acidophilic Bacteria Isolated from Decaying Wood, Hydrolyzing Cellulose and Producing Poly-3-hydroxybutyrate.</title>
        <authorList>
            <person name="Mieszkin S."/>
            <person name="Pouder E."/>
            <person name="Uroz S."/>
            <person name="Simon-Colin C."/>
            <person name="Alain K."/>
        </authorList>
    </citation>
    <scope>NUCLEOTIDE SEQUENCE</scope>
    <source>
        <strain evidence="10">HW T2.11</strain>
    </source>
</reference>
<comment type="subcellular location">
    <subcellularLocation>
        <location evidence="1">Cell inner membrane</location>
        <topology evidence="1">Multi-pass membrane protein</topology>
    </subcellularLocation>
</comment>
<dbReference type="AlphaFoldDB" id="A0A963YUK5"/>
<comment type="similarity">
    <text evidence="2">Belongs to the PqiA family.</text>
</comment>
<keyword evidence="11" id="KW-1185">Reference proteome</keyword>
<dbReference type="Proteomes" id="UP000708298">
    <property type="component" value="Unassembled WGS sequence"/>
</dbReference>
<feature type="transmembrane region" description="Helical" evidence="9">
    <location>
        <begin position="406"/>
        <end position="425"/>
    </location>
</feature>
<dbReference type="Pfam" id="PF04403">
    <property type="entry name" value="PqiA"/>
    <property type="match status" value="2"/>
</dbReference>
<evidence type="ECO:0000256" key="3">
    <source>
        <dbReference type="ARBA" id="ARBA00022475"/>
    </source>
</evidence>
<accession>A0A963YUK5</accession>
<keyword evidence="3" id="KW-1003">Cell membrane</keyword>
<feature type="transmembrane region" description="Helical" evidence="9">
    <location>
        <begin position="99"/>
        <end position="121"/>
    </location>
</feature>
<evidence type="ECO:0000313" key="10">
    <source>
        <dbReference type="EMBL" id="MCB8877345.1"/>
    </source>
</evidence>
<evidence type="ECO:0000256" key="1">
    <source>
        <dbReference type="ARBA" id="ARBA00004429"/>
    </source>
</evidence>
<dbReference type="PANTHER" id="PTHR30462">
    <property type="entry name" value="INTERMEMBRANE TRANSPORT PROTEIN PQIB-RELATED"/>
    <property type="match status" value="1"/>
</dbReference>
<gene>
    <name evidence="10" type="ORF">ASILVAE211_19265</name>
</gene>
<keyword evidence="7 9" id="KW-0472">Membrane</keyword>
<dbReference type="InterPro" id="IPR051800">
    <property type="entry name" value="PqiA-PqiB_transport"/>
</dbReference>
<feature type="transmembrane region" description="Helical" evidence="9">
    <location>
        <begin position="282"/>
        <end position="306"/>
    </location>
</feature>
<dbReference type="GO" id="GO:0005886">
    <property type="term" value="C:plasma membrane"/>
    <property type="evidence" value="ECO:0007669"/>
    <property type="project" value="UniProtKB-SubCell"/>
</dbReference>
<reference evidence="10" key="2">
    <citation type="submission" date="2021-01" db="EMBL/GenBank/DDBJ databases">
        <authorList>
            <person name="Mieszkin S."/>
            <person name="Pouder E."/>
            <person name="Alain K."/>
        </authorList>
    </citation>
    <scope>NUCLEOTIDE SEQUENCE</scope>
    <source>
        <strain evidence="10">HW T2.11</strain>
    </source>
</reference>